<dbReference type="GeneID" id="87820926"/>
<proteinExistence type="predicted"/>
<evidence type="ECO:0000313" key="3">
    <source>
        <dbReference type="Proteomes" id="UP001302676"/>
    </source>
</evidence>
<comment type="caution">
    <text evidence="2">The sequence shown here is derived from an EMBL/GenBank/DDBJ whole genome shotgun (WGS) entry which is preliminary data.</text>
</comment>
<dbReference type="EMBL" id="MU853603">
    <property type="protein sequence ID" value="KAK4142038.1"/>
    <property type="molecule type" value="Genomic_DNA"/>
</dbReference>
<gene>
    <name evidence="2" type="ORF">C8A04DRAFT_38682</name>
</gene>
<evidence type="ECO:0000256" key="1">
    <source>
        <dbReference type="SAM" id="MobiDB-lite"/>
    </source>
</evidence>
<dbReference type="Proteomes" id="UP001302676">
    <property type="component" value="Unassembled WGS sequence"/>
</dbReference>
<feature type="compositionally biased region" description="Low complexity" evidence="1">
    <location>
        <begin position="18"/>
        <end position="27"/>
    </location>
</feature>
<name>A0AAN6UZD4_9PEZI</name>
<protein>
    <submittedName>
        <fullName evidence="2">Uncharacterized protein</fullName>
    </submittedName>
</protein>
<dbReference type="RefSeq" id="XP_062635409.1">
    <property type="nucleotide sequence ID" value="XM_062784313.1"/>
</dbReference>
<organism evidence="2 3">
    <name type="scientific">Dichotomopilus funicola</name>
    <dbReference type="NCBI Taxonomy" id="1934379"/>
    <lineage>
        <taxon>Eukaryota</taxon>
        <taxon>Fungi</taxon>
        <taxon>Dikarya</taxon>
        <taxon>Ascomycota</taxon>
        <taxon>Pezizomycotina</taxon>
        <taxon>Sordariomycetes</taxon>
        <taxon>Sordariomycetidae</taxon>
        <taxon>Sordariales</taxon>
        <taxon>Chaetomiaceae</taxon>
        <taxon>Dichotomopilus</taxon>
    </lineage>
</organism>
<dbReference type="AlphaFoldDB" id="A0AAN6UZD4"/>
<evidence type="ECO:0000313" key="2">
    <source>
        <dbReference type="EMBL" id="KAK4142038.1"/>
    </source>
</evidence>
<keyword evidence="3" id="KW-1185">Reference proteome</keyword>
<reference evidence="2" key="1">
    <citation type="journal article" date="2023" name="Mol. Phylogenet. Evol.">
        <title>Genome-scale phylogeny and comparative genomics of the fungal order Sordariales.</title>
        <authorList>
            <person name="Hensen N."/>
            <person name="Bonometti L."/>
            <person name="Westerberg I."/>
            <person name="Brannstrom I.O."/>
            <person name="Guillou S."/>
            <person name="Cros-Aarteil S."/>
            <person name="Calhoun S."/>
            <person name="Haridas S."/>
            <person name="Kuo A."/>
            <person name="Mondo S."/>
            <person name="Pangilinan J."/>
            <person name="Riley R."/>
            <person name="LaButti K."/>
            <person name="Andreopoulos B."/>
            <person name="Lipzen A."/>
            <person name="Chen C."/>
            <person name="Yan M."/>
            <person name="Daum C."/>
            <person name="Ng V."/>
            <person name="Clum A."/>
            <person name="Steindorff A."/>
            <person name="Ohm R.A."/>
            <person name="Martin F."/>
            <person name="Silar P."/>
            <person name="Natvig D.O."/>
            <person name="Lalanne C."/>
            <person name="Gautier V."/>
            <person name="Ament-Velasquez S.L."/>
            <person name="Kruys A."/>
            <person name="Hutchinson M.I."/>
            <person name="Powell A.J."/>
            <person name="Barry K."/>
            <person name="Miller A.N."/>
            <person name="Grigoriev I.V."/>
            <person name="Debuchy R."/>
            <person name="Gladieux P."/>
            <person name="Hiltunen Thoren M."/>
            <person name="Johannesson H."/>
        </authorList>
    </citation>
    <scope>NUCLEOTIDE SEQUENCE</scope>
    <source>
        <strain evidence="2">CBS 141.50</strain>
    </source>
</reference>
<accession>A0AAN6UZD4</accession>
<reference evidence="2" key="2">
    <citation type="submission" date="2023-05" db="EMBL/GenBank/DDBJ databases">
        <authorList>
            <consortium name="Lawrence Berkeley National Laboratory"/>
            <person name="Steindorff A."/>
            <person name="Hensen N."/>
            <person name="Bonometti L."/>
            <person name="Westerberg I."/>
            <person name="Brannstrom I.O."/>
            <person name="Guillou S."/>
            <person name="Cros-Aarteil S."/>
            <person name="Calhoun S."/>
            <person name="Haridas S."/>
            <person name="Kuo A."/>
            <person name="Mondo S."/>
            <person name="Pangilinan J."/>
            <person name="Riley R."/>
            <person name="Labutti K."/>
            <person name="Andreopoulos B."/>
            <person name="Lipzen A."/>
            <person name="Chen C."/>
            <person name="Yanf M."/>
            <person name="Daum C."/>
            <person name="Ng V."/>
            <person name="Clum A."/>
            <person name="Ohm R."/>
            <person name="Martin F."/>
            <person name="Silar P."/>
            <person name="Natvig D."/>
            <person name="Lalanne C."/>
            <person name="Gautier V."/>
            <person name="Ament-Velasquez S.L."/>
            <person name="Kruys A."/>
            <person name="Hutchinson M.I."/>
            <person name="Powell A.J."/>
            <person name="Barry K."/>
            <person name="Miller A.N."/>
            <person name="Grigoriev I.V."/>
            <person name="Debuchy R."/>
            <person name="Gladieux P."/>
            <person name="Thoren M.H."/>
            <person name="Johannesson H."/>
        </authorList>
    </citation>
    <scope>NUCLEOTIDE SEQUENCE</scope>
    <source>
        <strain evidence="2">CBS 141.50</strain>
    </source>
</reference>
<feature type="region of interest" description="Disordered" evidence="1">
    <location>
        <begin position="1"/>
        <end position="39"/>
    </location>
</feature>
<sequence>MGKGTDKLYTTHSERSSSDAYGASAGANTGARAQRNSGNTHASFKRLPFNFCAASLQPSQNPVCKADGTIFDVKVFTDNTHIVAIRYSSYANIFAWDTVERMNIKPKMWRGLVNDAEFGQAQRQQGGISVDALGRIGDKVLRAKEAVERARQAREAGGVDIDRISKSLATSTCKPSTAPGTTTSRTPSILEKKLAPNAAAYTTGLAAVSFTSTGLTHETSGERAVLSDEEWSSQSKFGGELLFGSLKHVTSDTFVELGALEPEVTVPTGLEDICGVSPSF</sequence>